<sequence length="73" mass="8387">MRAAALRSPMTFHPHAVKVFTSIHEVQRGTTFYAACESLAFDMIRERIVKRIKAKKLESSITLEQHSKKNTQN</sequence>
<dbReference type="AlphaFoldDB" id="A0A6C0BZS2"/>
<reference evidence="1" key="1">
    <citation type="journal article" date="2020" name="Nature">
        <title>Giant virus diversity and host interactions through global metagenomics.</title>
        <authorList>
            <person name="Schulz F."/>
            <person name="Roux S."/>
            <person name="Paez-Espino D."/>
            <person name="Jungbluth S."/>
            <person name="Walsh D.A."/>
            <person name="Denef V.J."/>
            <person name="McMahon K.D."/>
            <person name="Konstantinidis K.T."/>
            <person name="Eloe-Fadrosh E.A."/>
            <person name="Kyrpides N.C."/>
            <person name="Woyke T."/>
        </authorList>
    </citation>
    <scope>NUCLEOTIDE SEQUENCE</scope>
    <source>
        <strain evidence="1">GVMAG-M-3300020182-33</strain>
    </source>
</reference>
<evidence type="ECO:0000313" key="1">
    <source>
        <dbReference type="EMBL" id="QHS97696.1"/>
    </source>
</evidence>
<accession>A0A6C0BZS2</accession>
<name>A0A6C0BZS2_9ZZZZ</name>
<dbReference type="EMBL" id="MN739302">
    <property type="protein sequence ID" value="QHS97696.1"/>
    <property type="molecule type" value="Genomic_DNA"/>
</dbReference>
<organism evidence="1">
    <name type="scientific">viral metagenome</name>
    <dbReference type="NCBI Taxonomy" id="1070528"/>
    <lineage>
        <taxon>unclassified sequences</taxon>
        <taxon>metagenomes</taxon>
        <taxon>organismal metagenomes</taxon>
    </lineage>
</organism>
<proteinExistence type="predicted"/>
<protein>
    <submittedName>
        <fullName evidence="1">Uncharacterized protein</fullName>
    </submittedName>
</protein>